<dbReference type="EMBL" id="UOES01000301">
    <property type="protein sequence ID" value="VAW27772.1"/>
    <property type="molecule type" value="Genomic_DNA"/>
</dbReference>
<proteinExistence type="predicted"/>
<gene>
    <name evidence="1" type="ORF">MNBD_BACTEROID06-241</name>
</gene>
<reference evidence="1" key="1">
    <citation type="submission" date="2018-06" db="EMBL/GenBank/DDBJ databases">
        <authorList>
            <person name="Zhirakovskaya E."/>
        </authorList>
    </citation>
    <scope>NUCLEOTIDE SEQUENCE</scope>
</reference>
<evidence type="ECO:0000313" key="1">
    <source>
        <dbReference type="EMBL" id="VAW27772.1"/>
    </source>
</evidence>
<feature type="non-terminal residue" evidence="1">
    <location>
        <position position="1"/>
    </location>
</feature>
<dbReference type="AlphaFoldDB" id="A0A3B0UMX9"/>
<organism evidence="1">
    <name type="scientific">hydrothermal vent metagenome</name>
    <dbReference type="NCBI Taxonomy" id="652676"/>
    <lineage>
        <taxon>unclassified sequences</taxon>
        <taxon>metagenomes</taxon>
        <taxon>ecological metagenomes</taxon>
    </lineage>
</organism>
<accession>A0A3B0UMX9</accession>
<name>A0A3B0UMX9_9ZZZZ</name>
<sequence>KTTYITMEDGTSIEGRLKSLKFKKGLIEELKIKGL</sequence>
<protein>
    <submittedName>
        <fullName evidence="1">Uncharacterized protein</fullName>
    </submittedName>
</protein>